<proteinExistence type="predicted"/>
<dbReference type="OrthoDB" id="661134at2"/>
<keyword evidence="4" id="KW-1185">Reference proteome</keyword>
<reference evidence="3 4" key="1">
    <citation type="submission" date="2016-11" db="EMBL/GenBank/DDBJ databases">
        <authorList>
            <person name="Jaros S."/>
            <person name="Januszkiewicz K."/>
            <person name="Wedrychowicz H."/>
        </authorList>
    </citation>
    <scope>NUCLEOTIDE SEQUENCE [LARGE SCALE GENOMIC DNA]</scope>
    <source>
        <strain evidence="3 4">DSM 18119</strain>
    </source>
</reference>
<name>A0A1M5CEG3_9BACT</name>
<feature type="signal peptide" evidence="2">
    <location>
        <begin position="1"/>
        <end position="18"/>
    </location>
</feature>
<evidence type="ECO:0000313" key="3">
    <source>
        <dbReference type="EMBL" id="SHF52812.1"/>
    </source>
</evidence>
<evidence type="ECO:0000256" key="2">
    <source>
        <dbReference type="SAM" id="SignalP"/>
    </source>
</evidence>
<sequence>MRFTLVILLALSTFFSSAQVVSGLYTGTLVNDSTKKEQRYELALSEYRGKITGYSYTTFVVNDTFYYGVKRVKATRKGDVLVIEDDKMLVNNFPESPAKGVKQINTIRLNNEDTLRAANGTWSTTRTKIYYALHGGVQMRLDNDSTHSALIGQLKELNIISQPHYQETVAKVQGKEEKIKTQPENKTATSPASIEIRSTARAEVKKTSKPGVVAEPKNNEPAPSKPLIKEASVAGNKKAPAAPVFTPQLPTTIPYTQRNNRQQEAIEITSDSVVLAFYDNGVVDGDSISVYVNGENIISNNKLTAVATKKTIHLPNVENIEIILVAENLGTLPPNTGLLVVTDGDKKYHVNFSADLQTNAAILFKRKLNK</sequence>
<protein>
    <submittedName>
        <fullName evidence="3">Uncharacterized protein</fullName>
    </submittedName>
</protein>
<dbReference type="Proteomes" id="UP000184048">
    <property type="component" value="Unassembled WGS sequence"/>
</dbReference>
<dbReference type="EMBL" id="FQUU01000012">
    <property type="protein sequence ID" value="SHF52812.1"/>
    <property type="molecule type" value="Genomic_DNA"/>
</dbReference>
<dbReference type="AlphaFoldDB" id="A0A1M5CEG3"/>
<gene>
    <name evidence="3" type="ORF">SAMN02745131_02890</name>
</gene>
<accession>A0A1M5CEG3</accession>
<feature type="region of interest" description="Disordered" evidence="1">
    <location>
        <begin position="201"/>
        <end position="226"/>
    </location>
</feature>
<organism evidence="3 4">
    <name type="scientific">Flavisolibacter ginsengisoli DSM 18119</name>
    <dbReference type="NCBI Taxonomy" id="1121884"/>
    <lineage>
        <taxon>Bacteria</taxon>
        <taxon>Pseudomonadati</taxon>
        <taxon>Bacteroidota</taxon>
        <taxon>Chitinophagia</taxon>
        <taxon>Chitinophagales</taxon>
        <taxon>Chitinophagaceae</taxon>
        <taxon>Flavisolibacter</taxon>
    </lineage>
</organism>
<dbReference type="RefSeq" id="WP_072836038.1">
    <property type="nucleotide sequence ID" value="NZ_FQUU01000012.1"/>
</dbReference>
<evidence type="ECO:0000313" key="4">
    <source>
        <dbReference type="Proteomes" id="UP000184048"/>
    </source>
</evidence>
<feature type="chain" id="PRO_5009909287" evidence="2">
    <location>
        <begin position="19"/>
        <end position="370"/>
    </location>
</feature>
<keyword evidence="2" id="KW-0732">Signal</keyword>
<dbReference type="STRING" id="1121884.SAMN02745131_02890"/>
<evidence type="ECO:0000256" key="1">
    <source>
        <dbReference type="SAM" id="MobiDB-lite"/>
    </source>
</evidence>